<dbReference type="InterPro" id="IPR014718">
    <property type="entry name" value="GH-type_carb-bd"/>
</dbReference>
<accession>A0AAW4PPT6</accession>
<keyword evidence="3" id="KW-1185">Reference proteome</keyword>
<dbReference type="InterPro" id="IPR011013">
    <property type="entry name" value="Gal_mutarotase_sf_dom"/>
</dbReference>
<dbReference type="AlphaFoldDB" id="A0AAW4PPT6"/>
<dbReference type="SUPFAM" id="SSF74650">
    <property type="entry name" value="Galactose mutarotase-like"/>
    <property type="match status" value="1"/>
</dbReference>
<dbReference type="Proteomes" id="UP001430377">
    <property type="component" value="Unassembled WGS sequence"/>
</dbReference>
<evidence type="ECO:0000256" key="1">
    <source>
        <dbReference type="SAM" id="MobiDB-lite"/>
    </source>
</evidence>
<dbReference type="GO" id="GO:0003824">
    <property type="term" value="F:catalytic activity"/>
    <property type="evidence" value="ECO:0007669"/>
    <property type="project" value="InterPro"/>
</dbReference>
<proteinExistence type="predicted"/>
<dbReference type="GO" id="GO:0005975">
    <property type="term" value="P:carbohydrate metabolic process"/>
    <property type="evidence" value="ECO:0007669"/>
    <property type="project" value="InterPro"/>
</dbReference>
<organism evidence="2 3">
    <name type="scientific">Haloarcula rubra</name>
    <dbReference type="NCBI Taxonomy" id="2487747"/>
    <lineage>
        <taxon>Archaea</taxon>
        <taxon>Methanobacteriati</taxon>
        <taxon>Methanobacteriota</taxon>
        <taxon>Stenosarchaea group</taxon>
        <taxon>Halobacteria</taxon>
        <taxon>Halobacteriales</taxon>
        <taxon>Haloarculaceae</taxon>
        <taxon>Haloarcula</taxon>
    </lineage>
</organism>
<evidence type="ECO:0000313" key="3">
    <source>
        <dbReference type="Proteomes" id="UP001430377"/>
    </source>
</evidence>
<name>A0AAW4PPT6_9EURY</name>
<dbReference type="InterPro" id="IPR027839">
    <property type="entry name" value="DUF4432"/>
</dbReference>
<reference evidence="2 3" key="1">
    <citation type="submission" date="2021-06" db="EMBL/GenBank/DDBJ databases">
        <title>Halomicroarcula sp. a new haloarchaeum isolated from saline soil.</title>
        <authorList>
            <person name="Duran-Viseras A."/>
            <person name="Sanchez-Porro C."/>
            <person name="Ventosa A."/>
        </authorList>
    </citation>
    <scope>NUCLEOTIDE SEQUENCE [LARGE SCALE GENOMIC DNA]</scope>
    <source>
        <strain evidence="2 3">F13</strain>
    </source>
</reference>
<feature type="region of interest" description="Disordered" evidence="1">
    <location>
        <begin position="316"/>
        <end position="336"/>
    </location>
</feature>
<comment type="caution">
    <text evidence="2">The sequence shown here is derived from an EMBL/GenBank/DDBJ whole genome shotgun (WGS) entry which is preliminary data.</text>
</comment>
<dbReference type="RefSeq" id="WP_220618192.1">
    <property type="nucleotide sequence ID" value="NZ_RKLR01000003.1"/>
</dbReference>
<dbReference type="Gene3D" id="2.70.98.10">
    <property type="match status" value="1"/>
</dbReference>
<protein>
    <submittedName>
        <fullName evidence="2">Aldose 1-epimerase</fullName>
    </submittedName>
</protein>
<dbReference type="GO" id="GO:0030246">
    <property type="term" value="F:carbohydrate binding"/>
    <property type="evidence" value="ECO:0007669"/>
    <property type="project" value="InterPro"/>
</dbReference>
<gene>
    <name evidence="2" type="ORF">EGH21_09255</name>
</gene>
<evidence type="ECO:0000313" key="2">
    <source>
        <dbReference type="EMBL" id="MBX0323215.1"/>
    </source>
</evidence>
<sequence>MACTVTDEYERRGIDALFLENDHLRVELLPGKGGDVTRIVDKRTDTNVLFEAPHEWRSPAAGPVGAPDGAFSFLDHYPGGWQSVLPGAGGPSEAHGAPLGLHGESTLVPFETEILADTDERASVRLTASLTRYPFDVERDVTLSADESAVEISERVTNTGEVPVDYSWLQHVALGEPLVGPEASLSVPCETVHVDPDQTAATARLPPGETYEWPVCETDDGPVDLREFPPKRDRVHDLVALADLSDGRYTVSNPELDLGVTVEFPESLYEYLWYWQAFGGFESAPFFGRNYNVGLEPCTSIPNAGLAEAVENGTAETLGPGETQASTVRLRTHGAE</sequence>
<dbReference type="CDD" id="cd01081">
    <property type="entry name" value="Aldose_epim"/>
    <property type="match status" value="1"/>
</dbReference>
<dbReference type="EMBL" id="RKLR01000003">
    <property type="protein sequence ID" value="MBX0323215.1"/>
    <property type="molecule type" value="Genomic_DNA"/>
</dbReference>
<dbReference type="Pfam" id="PF14486">
    <property type="entry name" value="DUF4432"/>
    <property type="match status" value="1"/>
</dbReference>